<evidence type="ECO:0000259" key="1">
    <source>
        <dbReference type="SMART" id="SM00062"/>
    </source>
</evidence>
<dbReference type="Pfam" id="PF00497">
    <property type="entry name" value="SBP_bac_3"/>
    <property type="match status" value="1"/>
</dbReference>
<organism evidence="2 3">
    <name type="scientific">Zooshikella ganghwensis</name>
    <dbReference type="NCBI Taxonomy" id="202772"/>
    <lineage>
        <taxon>Bacteria</taxon>
        <taxon>Pseudomonadati</taxon>
        <taxon>Pseudomonadota</taxon>
        <taxon>Gammaproteobacteria</taxon>
        <taxon>Oceanospirillales</taxon>
        <taxon>Zooshikellaceae</taxon>
        <taxon>Zooshikella</taxon>
    </lineage>
</organism>
<reference evidence="2 3" key="1">
    <citation type="submission" date="2017-04" db="EMBL/GenBank/DDBJ databases">
        <title>Draft genome sequence of Zooshikella ganghwensis VG4 isolated from Red Sea sediments.</title>
        <authorList>
            <person name="Rehman Z."/>
            <person name="Alam I."/>
            <person name="Kamau A."/>
            <person name="Bajic V."/>
            <person name="Leiknes T."/>
        </authorList>
    </citation>
    <scope>NUCLEOTIDE SEQUENCE [LARGE SCALE GENOMIC DNA]</scope>
    <source>
        <strain evidence="2 3">VG4</strain>
    </source>
</reference>
<sequence>MSRNNWLLASILMLLSGISLNVSAFELKLLTENSPPFNMSASGGNFARGDQVTGIATNVVREVCKKASISCEITLRFPWSRIYEQTLERSDYGIFSMARTPERASLFQWVGPIVKNKWIFLAKADSSITINKLDDAKNYIVGAYKGDAKEKFLTDRGFNLQTSLKDDRLAKKLEEGKIDLWAVSSLSGQMLAKELGITVKQVFAFGEIDLFIGLNKEIPTDVVSKMQKAVDELNKSGRIQEIQNSYFR</sequence>
<dbReference type="Proteomes" id="UP000257039">
    <property type="component" value="Unassembled WGS sequence"/>
</dbReference>
<dbReference type="Gene3D" id="3.40.190.10">
    <property type="entry name" value="Periplasmic binding protein-like II"/>
    <property type="match status" value="2"/>
</dbReference>
<accession>A0A4P9VTM5</accession>
<dbReference type="EMBL" id="NDXW01000001">
    <property type="protein sequence ID" value="RDH45612.1"/>
    <property type="molecule type" value="Genomic_DNA"/>
</dbReference>
<name>A0A4P9VTM5_9GAMM</name>
<dbReference type="PANTHER" id="PTHR38834">
    <property type="entry name" value="PERIPLASMIC SUBSTRATE BINDING PROTEIN FAMILY 3"/>
    <property type="match status" value="1"/>
</dbReference>
<protein>
    <submittedName>
        <fullName evidence="2">Amino acid ABC transporter substrate-binding protein</fullName>
    </submittedName>
</protein>
<dbReference type="InterPro" id="IPR001638">
    <property type="entry name" value="Solute-binding_3/MltF_N"/>
</dbReference>
<evidence type="ECO:0000313" key="3">
    <source>
        <dbReference type="Proteomes" id="UP000257039"/>
    </source>
</evidence>
<dbReference type="SUPFAM" id="SSF53850">
    <property type="entry name" value="Periplasmic binding protein-like II"/>
    <property type="match status" value="1"/>
</dbReference>
<dbReference type="RefSeq" id="WP_094788550.1">
    <property type="nucleotide sequence ID" value="NZ_NDXW01000001.1"/>
</dbReference>
<gene>
    <name evidence="2" type="ORF">B9G39_20350</name>
</gene>
<dbReference type="SMART" id="SM00062">
    <property type="entry name" value="PBPb"/>
    <property type="match status" value="1"/>
</dbReference>
<evidence type="ECO:0000313" key="2">
    <source>
        <dbReference type="EMBL" id="RDH45612.1"/>
    </source>
</evidence>
<dbReference type="AlphaFoldDB" id="A0A4P9VTM5"/>
<proteinExistence type="predicted"/>
<keyword evidence="3" id="KW-1185">Reference proteome</keyword>
<feature type="domain" description="Solute-binding protein family 3/N-terminal" evidence="1">
    <location>
        <begin position="26"/>
        <end position="248"/>
    </location>
</feature>
<comment type="caution">
    <text evidence="2">The sequence shown here is derived from an EMBL/GenBank/DDBJ whole genome shotgun (WGS) entry which is preliminary data.</text>
</comment>
<dbReference type="PANTHER" id="PTHR38834:SF3">
    <property type="entry name" value="SOLUTE-BINDING PROTEIN FAMILY 3_N-TERMINAL DOMAIN-CONTAINING PROTEIN"/>
    <property type="match status" value="1"/>
</dbReference>